<reference evidence="9 10" key="1">
    <citation type="submission" date="2020-03" db="EMBL/GenBank/DDBJ databases">
        <title>Metabolic flexibility allows generalist bacteria to become dominant in a frequently disturbed ecosystem.</title>
        <authorList>
            <person name="Chen Y.-J."/>
            <person name="Leung P.M."/>
            <person name="Bay S.K."/>
            <person name="Hugenholtz P."/>
            <person name="Kessler A.J."/>
            <person name="Shelley G."/>
            <person name="Waite D.W."/>
            <person name="Cook P.L."/>
            <person name="Greening C."/>
        </authorList>
    </citation>
    <scope>NUCLEOTIDE SEQUENCE [LARGE SCALE GENOMIC DNA]</scope>
    <source>
        <strain evidence="9">SS_bin_28</strain>
    </source>
</reference>
<keyword evidence="1 6" id="KW-0645">Protease</keyword>
<keyword evidence="3 6" id="KW-0378">Hydrolase</keyword>
<proteinExistence type="inferred from homology"/>
<evidence type="ECO:0000259" key="8">
    <source>
        <dbReference type="Pfam" id="PF01435"/>
    </source>
</evidence>
<comment type="cofactor">
    <cofactor evidence="6">
        <name>Zn(2+)</name>
        <dbReference type="ChEBI" id="CHEBI:29105"/>
    </cofactor>
    <text evidence="6">Binds 1 zinc ion per subunit.</text>
</comment>
<keyword evidence="2" id="KW-0479">Metal-binding</keyword>
<keyword evidence="4 6" id="KW-0862">Zinc</keyword>
<accession>A0A7Y2EEL9</accession>
<dbReference type="GO" id="GO:0004222">
    <property type="term" value="F:metalloendopeptidase activity"/>
    <property type="evidence" value="ECO:0007669"/>
    <property type="project" value="InterPro"/>
</dbReference>
<keyword evidence="5 6" id="KW-0482">Metalloprotease</keyword>
<dbReference type="EMBL" id="JABDJR010000679">
    <property type="protein sequence ID" value="NNF08439.1"/>
    <property type="molecule type" value="Genomic_DNA"/>
</dbReference>
<evidence type="ECO:0000256" key="7">
    <source>
        <dbReference type="SAM" id="Phobius"/>
    </source>
</evidence>
<dbReference type="PANTHER" id="PTHR22726">
    <property type="entry name" value="METALLOENDOPEPTIDASE OMA1"/>
    <property type="match status" value="1"/>
</dbReference>
<keyword evidence="7" id="KW-0812">Transmembrane</keyword>
<evidence type="ECO:0000313" key="9">
    <source>
        <dbReference type="EMBL" id="NNF08439.1"/>
    </source>
</evidence>
<dbReference type="GO" id="GO:0051603">
    <property type="term" value="P:proteolysis involved in protein catabolic process"/>
    <property type="evidence" value="ECO:0007669"/>
    <property type="project" value="TreeGrafter"/>
</dbReference>
<dbReference type="AlphaFoldDB" id="A0A7Y2EEL9"/>
<sequence length="293" mass="32042">MGRTLERSLAEAGSEREERDLEMRRGLMLFVLMGMMTVGCGAGINKGDVSLISIEEEWALGNQLAGDIAQQMTILNDPVIDNYITKLGTTILRQAKGDTPIADRPWTFHVIDDPTINAFNIPGGHVYFHSQLILEAKDFSEVMGVMGHEVAHGLARHGVENLTKQYGLSMVVGLVLGNDPATYQEILASVLAGGAIMKFSRGAESEADRLGVGYMHGAGVDPEGLIDFFQVLIDLRGRQPSSIEQFFSSHPLTEDRIANVRAMIQNLPPAELTRIDRDFKAFQDAVRARASSS</sequence>
<feature type="domain" description="Peptidase M48" evidence="8">
    <location>
        <begin position="99"/>
        <end position="263"/>
    </location>
</feature>
<name>A0A7Y2EEL9_UNCEI</name>
<evidence type="ECO:0000313" key="10">
    <source>
        <dbReference type="Proteomes" id="UP000547674"/>
    </source>
</evidence>
<protein>
    <submittedName>
        <fullName evidence="9">M48 family metalloprotease</fullName>
    </submittedName>
</protein>
<dbReference type="GO" id="GO:0016020">
    <property type="term" value="C:membrane"/>
    <property type="evidence" value="ECO:0007669"/>
    <property type="project" value="TreeGrafter"/>
</dbReference>
<dbReference type="Gene3D" id="3.30.2010.10">
    <property type="entry name" value="Metalloproteases ('zincins'), catalytic domain"/>
    <property type="match status" value="1"/>
</dbReference>
<evidence type="ECO:0000256" key="1">
    <source>
        <dbReference type="ARBA" id="ARBA00022670"/>
    </source>
</evidence>
<evidence type="ECO:0000256" key="3">
    <source>
        <dbReference type="ARBA" id="ARBA00022801"/>
    </source>
</evidence>
<dbReference type="InterPro" id="IPR001915">
    <property type="entry name" value="Peptidase_M48"/>
</dbReference>
<gene>
    <name evidence="9" type="ORF">HKN21_16885</name>
</gene>
<keyword evidence="7" id="KW-1133">Transmembrane helix</keyword>
<evidence type="ECO:0000256" key="6">
    <source>
        <dbReference type="RuleBase" id="RU003983"/>
    </source>
</evidence>
<dbReference type="InterPro" id="IPR051156">
    <property type="entry name" value="Mito/Outer_Membr_Metalloprot"/>
</dbReference>
<organism evidence="9 10">
    <name type="scientific">Eiseniibacteriota bacterium</name>
    <dbReference type="NCBI Taxonomy" id="2212470"/>
    <lineage>
        <taxon>Bacteria</taxon>
        <taxon>Candidatus Eiseniibacteriota</taxon>
    </lineage>
</organism>
<keyword evidence="7" id="KW-0472">Membrane</keyword>
<evidence type="ECO:0000256" key="5">
    <source>
        <dbReference type="ARBA" id="ARBA00023049"/>
    </source>
</evidence>
<dbReference type="PANTHER" id="PTHR22726:SF1">
    <property type="entry name" value="METALLOENDOPEPTIDASE OMA1, MITOCHONDRIAL"/>
    <property type="match status" value="1"/>
</dbReference>
<evidence type="ECO:0000256" key="4">
    <source>
        <dbReference type="ARBA" id="ARBA00022833"/>
    </source>
</evidence>
<dbReference type="Pfam" id="PF01435">
    <property type="entry name" value="Peptidase_M48"/>
    <property type="match status" value="1"/>
</dbReference>
<comment type="caution">
    <text evidence="9">The sequence shown here is derived from an EMBL/GenBank/DDBJ whole genome shotgun (WGS) entry which is preliminary data.</text>
</comment>
<dbReference type="GO" id="GO:0046872">
    <property type="term" value="F:metal ion binding"/>
    <property type="evidence" value="ECO:0007669"/>
    <property type="project" value="UniProtKB-KW"/>
</dbReference>
<comment type="similarity">
    <text evidence="6">Belongs to the peptidase M48 family.</text>
</comment>
<feature type="transmembrane region" description="Helical" evidence="7">
    <location>
        <begin position="26"/>
        <end position="44"/>
    </location>
</feature>
<dbReference type="CDD" id="cd07333">
    <property type="entry name" value="M48C_bepA_like"/>
    <property type="match status" value="1"/>
</dbReference>
<dbReference type="Proteomes" id="UP000547674">
    <property type="component" value="Unassembled WGS sequence"/>
</dbReference>
<evidence type="ECO:0000256" key="2">
    <source>
        <dbReference type="ARBA" id="ARBA00022723"/>
    </source>
</evidence>